<accession>A0A1G7E743</accession>
<dbReference type="GO" id="GO:0110142">
    <property type="term" value="C:ubiquinone biosynthesis complex"/>
    <property type="evidence" value="ECO:0007669"/>
    <property type="project" value="UniProtKB-ARBA"/>
</dbReference>
<evidence type="ECO:0000313" key="9">
    <source>
        <dbReference type="EMBL" id="SDE59306.1"/>
    </source>
</evidence>
<dbReference type="AlphaFoldDB" id="A0A1G7E743"/>
<dbReference type="InterPro" id="IPR010971">
    <property type="entry name" value="UbiH/COQ6"/>
</dbReference>
<organism evidence="9 10">
    <name type="scientific">Limimaricola pyoseonensis</name>
    <dbReference type="NCBI Taxonomy" id="521013"/>
    <lineage>
        <taxon>Bacteria</taxon>
        <taxon>Pseudomonadati</taxon>
        <taxon>Pseudomonadota</taxon>
        <taxon>Alphaproteobacteria</taxon>
        <taxon>Rhodobacterales</taxon>
        <taxon>Paracoccaceae</taxon>
        <taxon>Limimaricola</taxon>
    </lineage>
</organism>
<dbReference type="PRINTS" id="PR00420">
    <property type="entry name" value="RNGMNOXGNASE"/>
</dbReference>
<dbReference type="OrthoDB" id="9796623at2"/>
<dbReference type="InterPro" id="IPR002938">
    <property type="entry name" value="FAD-bd"/>
</dbReference>
<dbReference type="UniPathway" id="UPA00232"/>
<evidence type="ECO:0000256" key="7">
    <source>
        <dbReference type="ARBA" id="ARBA00023033"/>
    </source>
</evidence>
<evidence type="ECO:0000313" key="10">
    <source>
        <dbReference type="Proteomes" id="UP000198922"/>
    </source>
</evidence>
<protein>
    <submittedName>
        <fullName evidence="9">2-octaprenyl-6-methoxyphenol hydroxylase</fullName>
    </submittedName>
</protein>
<dbReference type="InterPro" id="IPR036188">
    <property type="entry name" value="FAD/NAD-bd_sf"/>
</dbReference>
<dbReference type="InterPro" id="IPR051205">
    <property type="entry name" value="UbiH/COQ6_monooxygenase"/>
</dbReference>
<keyword evidence="6" id="KW-0560">Oxidoreductase</keyword>
<dbReference type="PANTHER" id="PTHR43876:SF7">
    <property type="entry name" value="UBIQUINONE BIOSYNTHESIS MONOOXYGENASE COQ6, MITOCHONDRIAL"/>
    <property type="match status" value="1"/>
</dbReference>
<dbReference type="GO" id="GO:0006744">
    <property type="term" value="P:ubiquinone biosynthetic process"/>
    <property type="evidence" value="ECO:0007669"/>
    <property type="project" value="UniProtKB-UniPathway"/>
</dbReference>
<keyword evidence="4" id="KW-0285">Flavoprotein</keyword>
<evidence type="ECO:0000259" key="8">
    <source>
        <dbReference type="Pfam" id="PF01494"/>
    </source>
</evidence>
<dbReference type="EMBL" id="FNAT01000003">
    <property type="protein sequence ID" value="SDE59306.1"/>
    <property type="molecule type" value="Genomic_DNA"/>
</dbReference>
<dbReference type="GO" id="GO:0004497">
    <property type="term" value="F:monooxygenase activity"/>
    <property type="evidence" value="ECO:0007669"/>
    <property type="project" value="UniProtKB-KW"/>
</dbReference>
<dbReference type="GO" id="GO:0016705">
    <property type="term" value="F:oxidoreductase activity, acting on paired donors, with incorporation or reduction of molecular oxygen"/>
    <property type="evidence" value="ECO:0007669"/>
    <property type="project" value="InterPro"/>
</dbReference>
<dbReference type="STRING" id="521013.SAMN04488567_2022"/>
<dbReference type="Proteomes" id="UP000198922">
    <property type="component" value="Unassembled WGS sequence"/>
</dbReference>
<dbReference type="PROSITE" id="PS01304">
    <property type="entry name" value="UBIH"/>
    <property type="match status" value="1"/>
</dbReference>
<evidence type="ECO:0000256" key="2">
    <source>
        <dbReference type="ARBA" id="ARBA00004749"/>
    </source>
</evidence>
<keyword evidence="10" id="KW-1185">Reference proteome</keyword>
<evidence type="ECO:0000256" key="6">
    <source>
        <dbReference type="ARBA" id="ARBA00023002"/>
    </source>
</evidence>
<dbReference type="SUPFAM" id="SSF51905">
    <property type="entry name" value="FAD/NAD(P)-binding domain"/>
    <property type="match status" value="1"/>
</dbReference>
<evidence type="ECO:0000256" key="4">
    <source>
        <dbReference type="ARBA" id="ARBA00022630"/>
    </source>
</evidence>
<dbReference type="GO" id="GO:0071949">
    <property type="term" value="F:FAD binding"/>
    <property type="evidence" value="ECO:0007669"/>
    <property type="project" value="InterPro"/>
</dbReference>
<keyword evidence="7" id="KW-0503">Monooxygenase</keyword>
<gene>
    <name evidence="9" type="ORF">SAMN04488567_2022</name>
</gene>
<comment type="pathway">
    <text evidence="2">Cofactor biosynthesis; ubiquinone biosynthesis.</text>
</comment>
<keyword evidence="5" id="KW-0274">FAD</keyword>
<evidence type="ECO:0000256" key="5">
    <source>
        <dbReference type="ARBA" id="ARBA00022827"/>
    </source>
</evidence>
<name>A0A1G7E743_9RHOB</name>
<evidence type="ECO:0000256" key="1">
    <source>
        <dbReference type="ARBA" id="ARBA00001974"/>
    </source>
</evidence>
<dbReference type="Pfam" id="PF01494">
    <property type="entry name" value="FAD_binding_3"/>
    <property type="match status" value="1"/>
</dbReference>
<dbReference type="FunFam" id="3.50.50.60:FF:000021">
    <property type="entry name" value="Ubiquinone biosynthesis monooxygenase COQ6"/>
    <property type="match status" value="1"/>
</dbReference>
<dbReference type="PANTHER" id="PTHR43876">
    <property type="entry name" value="UBIQUINONE BIOSYNTHESIS MONOOXYGENASE COQ6, MITOCHONDRIAL"/>
    <property type="match status" value="1"/>
</dbReference>
<sequence length="415" mass="43129">MDNPAPGPIVSAMNRDSDILITGGGLNGPVLALALARAGFTVTLIDAAPPEADASAAASRAYAIAAGSRRMLARLGLWAALAPDAQEMAEIKVTDGRAGEGPARGMLHFDSAEIENGPMGHMVEDRHLRAALAEALGAAEGVTLKAPVRVVAQEAGPGGVTVTLDSGERLTGLLLAGCDGRQSGTATRAGIRRAGHGYGQSAITCTVAHELPHKGVAHQFFMPGGPLAILPLKGNRSSVVWSERTERAEKIVAGPDEAFLAALRPAFGNFLGQIRLEGARGLHPLGLSLAERFVAARVALVGDAAHGLHPVAGQGLNAGLRDVAALAQVLGEARRRGEDVGTGPVLERYARWRRFDTATLAATTDFTTRLFSNDNPLLRLARDAGMGAINAVAPLRRAMIREAAGLTGELPELMR</sequence>
<comment type="similarity">
    <text evidence="3">Belongs to the UbiH/COQ6 family.</text>
</comment>
<dbReference type="InterPro" id="IPR018168">
    <property type="entry name" value="Ubi_Hdrlase_CS"/>
</dbReference>
<proteinExistence type="inferred from homology"/>
<reference evidence="10" key="1">
    <citation type="submission" date="2016-10" db="EMBL/GenBank/DDBJ databases">
        <authorList>
            <person name="Varghese N."/>
            <person name="Submissions S."/>
        </authorList>
    </citation>
    <scope>NUCLEOTIDE SEQUENCE [LARGE SCALE GENOMIC DNA]</scope>
    <source>
        <strain evidence="10">DSM 21424</strain>
    </source>
</reference>
<comment type="cofactor">
    <cofactor evidence="1">
        <name>FAD</name>
        <dbReference type="ChEBI" id="CHEBI:57692"/>
    </cofactor>
</comment>
<evidence type="ECO:0000256" key="3">
    <source>
        <dbReference type="ARBA" id="ARBA00005349"/>
    </source>
</evidence>
<feature type="domain" description="FAD-binding" evidence="8">
    <location>
        <begin position="17"/>
        <end position="335"/>
    </location>
</feature>
<dbReference type="Gene3D" id="3.50.50.60">
    <property type="entry name" value="FAD/NAD(P)-binding domain"/>
    <property type="match status" value="2"/>
</dbReference>
<dbReference type="NCBIfam" id="TIGR01988">
    <property type="entry name" value="Ubi-OHases"/>
    <property type="match status" value="1"/>
</dbReference>